<protein>
    <submittedName>
        <fullName evidence="1">Uncharacterized protein</fullName>
    </submittedName>
</protein>
<reference evidence="1" key="2">
    <citation type="submission" date="2015-07" db="EMBL/GenBank/DDBJ databases">
        <title>Plasmids, circular viruses and viroids from rat gut.</title>
        <authorList>
            <person name="Jorgensen T.J."/>
            <person name="Hansen M.A."/>
            <person name="Xu Z."/>
            <person name="Tabak M.A."/>
            <person name="Sorensen S.J."/>
            <person name="Hansen L.H."/>
        </authorList>
    </citation>
    <scope>NUCLEOTIDE SEQUENCE</scope>
    <source>
        <plasmid evidence="1">pRGFK0934</plasmid>
    </source>
</reference>
<sequence>MKFDPSALGMLMANPQNVVLIRLETSEGDLLELVHHLALFRRCRRILECKRDHPGRVAPIPIDAVDQIPRLIGVTAQDLRRRDLTAFQIVTNRILDRAATAPTTTSKKLN</sequence>
<evidence type="ECO:0000313" key="1">
    <source>
        <dbReference type="EMBL" id="CRY96121.1"/>
    </source>
</evidence>
<organism evidence="1">
    <name type="scientific">uncultured prokaryote</name>
    <dbReference type="NCBI Taxonomy" id="198431"/>
    <lineage>
        <taxon>unclassified sequences</taxon>
        <taxon>environmental samples</taxon>
    </lineage>
</organism>
<dbReference type="AlphaFoldDB" id="A0A0H5Q275"/>
<dbReference type="EMBL" id="LN853533">
    <property type="protein sequence ID" value="CRY96121.1"/>
    <property type="molecule type" value="Genomic_DNA"/>
</dbReference>
<reference evidence="1" key="1">
    <citation type="submission" date="2015-06" db="EMBL/GenBank/DDBJ databases">
        <authorList>
            <person name="Joergensen T."/>
        </authorList>
    </citation>
    <scope>NUCLEOTIDE SEQUENCE</scope>
    <source>
        <plasmid evidence="1">pRGFK0934</plasmid>
    </source>
</reference>
<accession>A0A0H5Q275</accession>
<proteinExistence type="predicted"/>
<name>A0A0H5Q275_9ZZZZ</name>
<keyword evidence="1" id="KW-0614">Plasmid</keyword>
<geneLocation type="plasmid" evidence="1">
    <name>pRGFK0934</name>
</geneLocation>